<proteinExistence type="evidence at transcript level"/>
<dbReference type="PROSITE" id="PS50067">
    <property type="entry name" value="KINESIN_MOTOR_2"/>
    <property type="match status" value="1"/>
</dbReference>
<keyword evidence="3" id="KW-0067">ATP-binding</keyword>
<dbReference type="GO" id="GO:0008017">
    <property type="term" value="F:microtubule binding"/>
    <property type="evidence" value="ECO:0007669"/>
    <property type="project" value="InterPro"/>
</dbReference>
<keyword evidence="1" id="KW-0150">Chloroplast</keyword>
<accession>A0A142KWD8</accession>
<feature type="region of interest" description="Disordered" evidence="5">
    <location>
        <begin position="1"/>
        <end position="29"/>
    </location>
</feature>
<evidence type="ECO:0000256" key="4">
    <source>
        <dbReference type="SAM" id="Coils"/>
    </source>
</evidence>
<dbReference type="InterPro" id="IPR027417">
    <property type="entry name" value="P-loop_NTPase"/>
</dbReference>
<feature type="binding site" evidence="3">
    <location>
        <begin position="137"/>
        <end position="144"/>
    </location>
    <ligand>
        <name>ATP</name>
        <dbReference type="ChEBI" id="CHEBI:30616"/>
    </ligand>
</feature>
<keyword evidence="1" id="KW-0934">Plastid</keyword>
<reference evidence="7" key="1">
    <citation type="journal article" date="2016" name="Cytoskeleton">
        <title>Transcriptome analysis reveals a diverse family of kinesins essential for spermatogenesis in the fern Marsilea.</title>
        <authorList>
            <person name="Tomei E.J."/>
            <person name="Wolniak S.M."/>
        </authorList>
    </citation>
    <scope>NUCLEOTIDE SEQUENCE</scope>
</reference>
<protein>
    <submittedName>
        <fullName evidence="7">Kinesin OrphII protein</fullName>
    </submittedName>
</protein>
<feature type="coiled-coil region" evidence="4">
    <location>
        <begin position="398"/>
        <end position="515"/>
    </location>
</feature>
<organism evidence="7">
    <name type="scientific">Marsilea vestita</name>
    <name type="common">Hairy water-clover</name>
    <dbReference type="NCBI Taxonomy" id="59764"/>
    <lineage>
        <taxon>Eukaryota</taxon>
        <taxon>Viridiplantae</taxon>
        <taxon>Streptophyta</taxon>
        <taxon>Embryophyta</taxon>
        <taxon>Tracheophyta</taxon>
        <taxon>Polypodiopsida</taxon>
        <taxon>Polypodiidae</taxon>
        <taxon>Salviniales</taxon>
        <taxon>Marsileaceae</taxon>
        <taxon>Marsilea</taxon>
    </lineage>
</organism>
<evidence type="ECO:0000256" key="1">
    <source>
        <dbReference type="ARBA" id="ARBA00022528"/>
    </source>
</evidence>
<evidence type="ECO:0000256" key="3">
    <source>
        <dbReference type="PROSITE-ProRule" id="PRU00283"/>
    </source>
</evidence>
<feature type="domain" description="Kinesin motor" evidence="6">
    <location>
        <begin position="57"/>
        <end position="378"/>
    </location>
</feature>
<dbReference type="GO" id="GO:0005524">
    <property type="term" value="F:ATP binding"/>
    <property type="evidence" value="ECO:0007669"/>
    <property type="project" value="UniProtKB-UniRule"/>
</dbReference>
<keyword evidence="4" id="KW-0175">Coiled coil</keyword>
<dbReference type="EMBL" id="KT986284">
    <property type="protein sequence ID" value="AMS24258.1"/>
    <property type="molecule type" value="mRNA"/>
</dbReference>
<sequence>MAPLNGIRSAPTTPQSHITNNPRTPSSLSKHRQVNLISRLASATPGLSPVPQAPDHPVEVISRIREHPDGPDKPSVLQVLQNGHTVRVRTDQGYRDFGLDAVSLASNEDLQSFYKKYVESRIETVKLGGRCTIMMYGPTGAGKSHTMFGSAKEPGIAYRALQNILNVGNANLENAGDESGNKIKVTVKVLEIYNEDIFDLLATTSSGPGNWLKSRVRLEVMGKKAKNAISITGTDPDKISKEIAKIEKKRIIKSTACNERSSRSHCLVMVDVPSLGGRLVLVDMAGSENIEQAGVTLDLKMQTGKINQGNIALKRVVEAIANGDSYIPFRDSKLTMLLQDSFEDDEAKILMILCASPDPKDIHKTIGTLEYGSKAKCIVRLPASPVKEKATAAEKAEASVLEARIKAMDAYISRLEAENQLKDKEKQETMKELLKKEEDLTVLKKELERMEREAKEEVRSEMESRIKHCQRIAEEFIEMGKKKLEEKVQEQQREIETMQSRMEELEREVEQFLKSVPASVQAVTMNSQHAFVTNQNSTGTAQTLGVAAANPEASRPQIHDSPDHEICNQPSQDKKILHPVTSASQDISSSATIEELESVLEREDTYDPDGWMPAIPEEPEEDDMMTDEEELFSTIGENPENKCVHAKSADGDQPASQMSAASRRSRIENIFLLCGNHRELSGNTKPREYTEIASETMQQRENNIADYVSTAPQIQKDPYEPDCDDSMNSIRKGAPEIVNAGYETSNLVTQAKQELVEPAPCAANVSSAMSRSPLDLILFKSKQALSENIPPCGVVGSKSPNTQVIKSPLLRFDENTPIACDASVDMDIESTAVRVESDKLEVYVKWETSKESSGKLINAIRIKRNSTLADLRKELEKQMPESNHDFSFLMLGDPSGAPVDRESENALRVVSLPDCHTQRDRKLACLRPHVKRHALPLAPLENQQHIPSPVKPPCYPKSQNVLNLSKLSDKGAVNSPIDQQEKTPHRLSLPFTSPVKGLRL</sequence>
<dbReference type="GO" id="GO:0003777">
    <property type="term" value="F:microtubule motor activity"/>
    <property type="evidence" value="ECO:0007669"/>
    <property type="project" value="InterPro"/>
</dbReference>
<evidence type="ECO:0000256" key="2">
    <source>
        <dbReference type="ARBA" id="ARBA00023175"/>
    </source>
</evidence>
<dbReference type="Pfam" id="PF00225">
    <property type="entry name" value="Kinesin"/>
    <property type="match status" value="1"/>
</dbReference>
<dbReference type="OMA" id="DTELTMP"/>
<evidence type="ECO:0000259" key="6">
    <source>
        <dbReference type="PROSITE" id="PS50067"/>
    </source>
</evidence>
<keyword evidence="3" id="KW-0547">Nucleotide-binding</keyword>
<dbReference type="GO" id="GO:0007018">
    <property type="term" value="P:microtubule-based movement"/>
    <property type="evidence" value="ECO:0007669"/>
    <property type="project" value="InterPro"/>
</dbReference>
<dbReference type="InterPro" id="IPR036961">
    <property type="entry name" value="Kinesin_motor_dom_sf"/>
</dbReference>
<dbReference type="InterPro" id="IPR027640">
    <property type="entry name" value="Kinesin-like_fam"/>
</dbReference>
<dbReference type="GO" id="GO:0016887">
    <property type="term" value="F:ATP hydrolysis activity"/>
    <property type="evidence" value="ECO:0007669"/>
    <property type="project" value="TreeGrafter"/>
</dbReference>
<dbReference type="GO" id="GO:0005871">
    <property type="term" value="C:kinesin complex"/>
    <property type="evidence" value="ECO:0007669"/>
    <property type="project" value="TreeGrafter"/>
</dbReference>
<dbReference type="Gene3D" id="3.40.850.10">
    <property type="entry name" value="Kinesin motor domain"/>
    <property type="match status" value="1"/>
</dbReference>
<name>A0A142KWD8_MARVE</name>
<dbReference type="SUPFAM" id="SSF52540">
    <property type="entry name" value="P-loop containing nucleoside triphosphate hydrolases"/>
    <property type="match status" value="1"/>
</dbReference>
<dbReference type="SMART" id="SM00129">
    <property type="entry name" value="KISc"/>
    <property type="match status" value="1"/>
</dbReference>
<evidence type="ECO:0000256" key="5">
    <source>
        <dbReference type="SAM" id="MobiDB-lite"/>
    </source>
</evidence>
<feature type="region of interest" description="Disordered" evidence="5">
    <location>
        <begin position="971"/>
        <end position="1000"/>
    </location>
</feature>
<dbReference type="PANTHER" id="PTHR24115:SF416">
    <property type="entry name" value="KINESIN-LIKE PROTEIN KIN-10A"/>
    <property type="match status" value="1"/>
</dbReference>
<feature type="compositionally biased region" description="Polar residues" evidence="5">
    <location>
        <begin position="10"/>
        <end position="28"/>
    </location>
</feature>
<dbReference type="GO" id="GO:0005874">
    <property type="term" value="C:microtubule"/>
    <property type="evidence" value="ECO:0007669"/>
    <property type="project" value="TreeGrafter"/>
</dbReference>
<dbReference type="InterPro" id="IPR001752">
    <property type="entry name" value="Kinesin_motor_dom"/>
</dbReference>
<dbReference type="PRINTS" id="PR00380">
    <property type="entry name" value="KINESINHEAVY"/>
</dbReference>
<keyword evidence="2 3" id="KW-0505">Motor protein</keyword>
<dbReference type="AlphaFoldDB" id="A0A142KWD8"/>
<evidence type="ECO:0000313" key="7">
    <source>
        <dbReference type="EMBL" id="AMS24258.1"/>
    </source>
</evidence>
<dbReference type="PANTHER" id="PTHR24115">
    <property type="entry name" value="KINESIN-RELATED"/>
    <property type="match status" value="1"/>
</dbReference>
<comment type="similarity">
    <text evidence="3">Belongs to the TRAFAC class myosin-kinesin ATPase superfamily. Kinesin family.</text>
</comment>